<proteinExistence type="predicted"/>
<comment type="caution">
    <text evidence="3">The sequence shown here is derived from an EMBL/GenBank/DDBJ whole genome shotgun (WGS) entry which is preliminary data.</text>
</comment>
<accession>A0ABT5VWQ7</accession>
<dbReference type="RefSeq" id="WP_275111189.1">
    <property type="nucleotide sequence ID" value="NZ_JAKJSC010000006.1"/>
</dbReference>
<evidence type="ECO:0000259" key="2">
    <source>
        <dbReference type="Pfam" id="PF13568"/>
    </source>
</evidence>
<keyword evidence="1" id="KW-0732">Signal</keyword>
<evidence type="ECO:0000256" key="1">
    <source>
        <dbReference type="SAM" id="SignalP"/>
    </source>
</evidence>
<organism evidence="3 4">
    <name type="scientific">Paralabilibaculum antarcticum</name>
    <dbReference type="NCBI Taxonomy" id="2912572"/>
    <lineage>
        <taxon>Bacteria</taxon>
        <taxon>Pseudomonadati</taxon>
        <taxon>Bacteroidota</taxon>
        <taxon>Bacteroidia</taxon>
        <taxon>Marinilabiliales</taxon>
        <taxon>Marinifilaceae</taxon>
        <taxon>Paralabilibaculum</taxon>
    </lineage>
</organism>
<dbReference type="Pfam" id="PF13568">
    <property type="entry name" value="OMP_b-brl_2"/>
    <property type="match status" value="1"/>
</dbReference>
<protein>
    <submittedName>
        <fullName evidence="3">PorT family protein</fullName>
    </submittedName>
</protein>
<evidence type="ECO:0000313" key="4">
    <source>
        <dbReference type="Proteomes" id="UP001528920"/>
    </source>
</evidence>
<gene>
    <name evidence="3" type="ORF">L3049_17850</name>
</gene>
<feature type="domain" description="Outer membrane protein beta-barrel" evidence="2">
    <location>
        <begin position="199"/>
        <end position="342"/>
    </location>
</feature>
<dbReference type="InterPro" id="IPR025665">
    <property type="entry name" value="Beta-barrel_OMP_2"/>
</dbReference>
<feature type="signal peptide" evidence="1">
    <location>
        <begin position="1"/>
        <end position="19"/>
    </location>
</feature>
<name>A0ABT5VWQ7_9BACT</name>
<dbReference type="Proteomes" id="UP001528920">
    <property type="component" value="Unassembled WGS sequence"/>
</dbReference>
<reference evidence="3 4" key="1">
    <citation type="submission" date="2022-01" db="EMBL/GenBank/DDBJ databases">
        <title>Labilibaculum sp. nov, a marine bacterium isolated from Antarctica.</title>
        <authorList>
            <person name="Dai W."/>
        </authorList>
    </citation>
    <scope>NUCLEOTIDE SEQUENCE [LARGE SCALE GENOMIC DNA]</scope>
    <source>
        <strain evidence="3 4">DW002</strain>
    </source>
</reference>
<feature type="chain" id="PRO_5046390234" evidence="1">
    <location>
        <begin position="20"/>
        <end position="362"/>
    </location>
</feature>
<evidence type="ECO:0000313" key="3">
    <source>
        <dbReference type="EMBL" id="MDE5419858.1"/>
    </source>
</evidence>
<dbReference type="EMBL" id="JAKJSC010000006">
    <property type="protein sequence ID" value="MDE5419858.1"/>
    <property type="molecule type" value="Genomic_DNA"/>
</dbReference>
<sequence length="362" mass="41209">MKKLLLLSIAFLLVFGINAQVVVDTVKTDSIKKKVLIEDSWSSKKKKSDTKNRTETIYKVTKSYGEDTTKVKFMKKDVVKVVESDNGIKAKIGKIGKVGFEEDRDTTKIRIGGKQINIIDGWHGTRIRIQKVHPWDSDQDKFFIDEEKGFRGHWAGFEMGVNGFAEEDYSMYPAEQNDFMDLDMAKSLAVNLNFLQYDIGLQKERNTIGLVTGLGLEWNNYRFDQNISLEKGGSDLIQPYAIDSDWSVKKSKLTSLYLTVPLLLEFQIPVKYKTRRVHMSAGVVGGLRLGSHTKIKYKSNGNKHKDKDHDDFNLNTLRYSAQVRVGYRSLNFFATYGLNGLFEKNDGPELDPFTVGITLITF</sequence>
<keyword evidence="4" id="KW-1185">Reference proteome</keyword>